<protein>
    <submittedName>
        <fullName evidence="2">Uncharacterized protein</fullName>
    </submittedName>
</protein>
<organism evidence="2 3">
    <name type="scientific">Sphingomonas qomolangmaensis</name>
    <dbReference type="NCBI Taxonomy" id="2918765"/>
    <lineage>
        <taxon>Bacteria</taxon>
        <taxon>Pseudomonadati</taxon>
        <taxon>Pseudomonadota</taxon>
        <taxon>Alphaproteobacteria</taxon>
        <taxon>Sphingomonadales</taxon>
        <taxon>Sphingomonadaceae</taxon>
        <taxon>Sphingomonas</taxon>
    </lineage>
</organism>
<keyword evidence="1" id="KW-0472">Membrane</keyword>
<keyword evidence="3" id="KW-1185">Reference proteome</keyword>
<gene>
    <name evidence="2" type="ORF">NMP03_08840</name>
</gene>
<evidence type="ECO:0000313" key="2">
    <source>
        <dbReference type="EMBL" id="UUL81329.1"/>
    </source>
</evidence>
<dbReference type="EMBL" id="CP101740">
    <property type="protein sequence ID" value="UUL81329.1"/>
    <property type="molecule type" value="Genomic_DNA"/>
</dbReference>
<proteinExistence type="predicted"/>
<dbReference type="RefSeq" id="WP_256504994.1">
    <property type="nucleotide sequence ID" value="NZ_CP101740.1"/>
</dbReference>
<keyword evidence="1" id="KW-1133">Transmembrane helix</keyword>
<feature type="transmembrane region" description="Helical" evidence="1">
    <location>
        <begin position="54"/>
        <end position="72"/>
    </location>
</feature>
<dbReference type="Proteomes" id="UP001058533">
    <property type="component" value="Chromosome"/>
</dbReference>
<keyword evidence="1" id="KW-0812">Transmembrane</keyword>
<reference evidence="2" key="1">
    <citation type="submission" date="2022-07" db="EMBL/GenBank/DDBJ databases">
        <title>Sphingomonas sp. nov., a novel bacterium isolated from the north slope of the Mount Everest.</title>
        <authorList>
            <person name="Cui X."/>
            <person name="Liu Y."/>
        </authorList>
    </citation>
    <scope>NUCLEOTIDE SEQUENCE</scope>
    <source>
        <strain evidence="2">S5-59</strain>
    </source>
</reference>
<accession>A0ABY5L6N4</accession>
<evidence type="ECO:0000256" key="1">
    <source>
        <dbReference type="SAM" id="Phobius"/>
    </source>
</evidence>
<evidence type="ECO:0000313" key="3">
    <source>
        <dbReference type="Proteomes" id="UP001058533"/>
    </source>
</evidence>
<feature type="transmembrane region" description="Helical" evidence="1">
    <location>
        <begin position="16"/>
        <end position="42"/>
    </location>
</feature>
<name>A0ABY5L6N4_9SPHN</name>
<sequence>MLNFISILIGLSTIPFILIGAIPFLGWSLWIVLLFLVLGTIVGAMSSSNGGRNFNLVLMLVAGFRLFLGGGIF</sequence>